<feature type="signal peptide" evidence="2">
    <location>
        <begin position="1"/>
        <end position="34"/>
    </location>
</feature>
<feature type="chain" id="PRO_5045647665" evidence="2">
    <location>
        <begin position="35"/>
        <end position="150"/>
    </location>
</feature>
<comment type="caution">
    <text evidence="3">The sequence shown here is derived from an EMBL/GenBank/DDBJ whole genome shotgun (WGS) entry which is preliminary data.</text>
</comment>
<proteinExistence type="predicted"/>
<name>A0ABU5RR02_9CYAN</name>
<protein>
    <submittedName>
        <fullName evidence="3">DUF6554 family protein</fullName>
    </submittedName>
</protein>
<accession>A0ABU5RR02</accession>
<dbReference type="Proteomes" id="UP001304461">
    <property type="component" value="Unassembled WGS sequence"/>
</dbReference>
<dbReference type="Pfam" id="PF20191">
    <property type="entry name" value="DUF6554"/>
    <property type="match status" value="1"/>
</dbReference>
<keyword evidence="2" id="KW-0732">Signal</keyword>
<reference evidence="3 4" key="1">
    <citation type="submission" date="2023-12" db="EMBL/GenBank/DDBJ databases">
        <title>Baltic Sea Cyanobacteria.</title>
        <authorList>
            <person name="Delbaje E."/>
            <person name="Fewer D.P."/>
            <person name="Shishido T.K."/>
        </authorList>
    </citation>
    <scope>NUCLEOTIDE SEQUENCE [LARGE SCALE GENOMIC DNA]</scope>
    <source>
        <strain evidence="3 4">UHCC 0139</strain>
    </source>
</reference>
<keyword evidence="4" id="KW-1185">Reference proteome</keyword>
<dbReference type="InterPro" id="IPR046684">
    <property type="entry name" value="DUF6554"/>
</dbReference>
<evidence type="ECO:0000256" key="2">
    <source>
        <dbReference type="SAM" id="SignalP"/>
    </source>
</evidence>
<feature type="region of interest" description="Disordered" evidence="1">
    <location>
        <begin position="114"/>
        <end position="150"/>
    </location>
</feature>
<evidence type="ECO:0000313" key="4">
    <source>
        <dbReference type="Proteomes" id="UP001304461"/>
    </source>
</evidence>
<evidence type="ECO:0000256" key="1">
    <source>
        <dbReference type="SAM" id="MobiDB-lite"/>
    </source>
</evidence>
<dbReference type="EMBL" id="JAYGHX010000001">
    <property type="protein sequence ID" value="MEA5390209.1"/>
    <property type="molecule type" value="Genomic_DNA"/>
</dbReference>
<dbReference type="RefSeq" id="WP_323304306.1">
    <property type="nucleotide sequence ID" value="NZ_JAYGHX010000001.1"/>
</dbReference>
<evidence type="ECO:0000313" key="3">
    <source>
        <dbReference type="EMBL" id="MEA5390209.1"/>
    </source>
</evidence>
<feature type="compositionally biased region" description="Gly residues" evidence="1">
    <location>
        <begin position="133"/>
        <end position="142"/>
    </location>
</feature>
<gene>
    <name evidence="3" type="ORF">VB738_02930</name>
</gene>
<organism evidence="3 4">
    <name type="scientific">Cyanobium gracile UHCC 0139</name>
    <dbReference type="NCBI Taxonomy" id="3110308"/>
    <lineage>
        <taxon>Bacteria</taxon>
        <taxon>Bacillati</taxon>
        <taxon>Cyanobacteriota</taxon>
        <taxon>Cyanophyceae</taxon>
        <taxon>Synechococcales</taxon>
        <taxon>Prochlorococcaceae</taxon>
        <taxon>Cyanobium</taxon>
    </lineage>
</organism>
<sequence>MARRHSLSHRLGPIVLAAAAVLLAGAGTAQSARAGNDIDGPGGKGAQVYCFMRNNGNVHEVSWTAAYALIKRQSSGLFKTSPEHAAVMITEAVVQNPGTFPDCGRFLGDLYAPRSSGSTATSPEPGPTSISVVGGGKAGGSGMTRSERYN</sequence>